<dbReference type="Gene3D" id="3.40.50.1240">
    <property type="entry name" value="Phosphoglycerate mutase-like"/>
    <property type="match status" value="1"/>
</dbReference>
<dbReference type="SUPFAM" id="SSF53254">
    <property type="entry name" value="Phosphoglycerate mutase-like"/>
    <property type="match status" value="1"/>
</dbReference>
<dbReference type="InterPro" id="IPR050275">
    <property type="entry name" value="PGM_Phosphatase"/>
</dbReference>
<reference evidence="3" key="1">
    <citation type="submission" date="2016-10" db="EMBL/GenBank/DDBJ databases">
        <authorList>
            <person name="Varghese N."/>
        </authorList>
    </citation>
    <scope>NUCLEOTIDE SEQUENCE [LARGE SCALE GENOMIC DNA]</scope>
    <source>
        <strain evidence="3">HL 19</strain>
    </source>
</reference>
<dbReference type="PANTHER" id="PTHR48100:SF1">
    <property type="entry name" value="HISTIDINE PHOSPHATASE FAMILY PROTEIN-RELATED"/>
    <property type="match status" value="1"/>
</dbReference>
<dbReference type="GO" id="GO:0005737">
    <property type="term" value="C:cytoplasm"/>
    <property type="evidence" value="ECO:0007669"/>
    <property type="project" value="TreeGrafter"/>
</dbReference>
<dbReference type="InterPro" id="IPR013078">
    <property type="entry name" value="His_Pase_superF_clade-1"/>
</dbReference>
<evidence type="ECO:0000313" key="3">
    <source>
        <dbReference type="Proteomes" id="UP000183104"/>
    </source>
</evidence>
<dbReference type="InterPro" id="IPR029033">
    <property type="entry name" value="His_PPase_superfam"/>
</dbReference>
<sequence>MEDTIDLLRHGEPEGGKKYRGQTDDPLTERGWEQMWDAVGSHRPWRRIVTSPLLRCSAFAEALAGAMGLETVSDPRLMEVDYGPWSGRTLDELRAEEPEALEAFLRDPWRNRPAGTEPMEDFTRRVLAAYEEHLPGDGPLLIVGHAGVLRTIIAHNLGMPLENLFQLQIPYAGRARFQSPYGRPRLGHLAPRPPEG</sequence>
<dbReference type="RefSeq" id="WP_054966461.1">
    <property type="nucleotide sequence ID" value="NZ_FMUN01000002.1"/>
</dbReference>
<dbReference type="Proteomes" id="UP000183104">
    <property type="component" value="Unassembled WGS sequence"/>
</dbReference>
<dbReference type="CDD" id="cd07067">
    <property type="entry name" value="HP_PGM_like"/>
    <property type="match status" value="1"/>
</dbReference>
<dbReference type="STRING" id="381306.AN478_09935"/>
<feature type="region of interest" description="Disordered" evidence="1">
    <location>
        <begin position="1"/>
        <end position="25"/>
    </location>
</feature>
<evidence type="ECO:0000256" key="1">
    <source>
        <dbReference type="SAM" id="MobiDB-lite"/>
    </source>
</evidence>
<dbReference type="EMBL" id="FMUN01000002">
    <property type="protein sequence ID" value="SCY01440.1"/>
    <property type="molecule type" value="Genomic_DNA"/>
</dbReference>
<dbReference type="AlphaFoldDB" id="A0A0P9ELM6"/>
<proteinExistence type="predicted"/>
<gene>
    <name evidence="2" type="ORF">SAMN05661077_1050</name>
</gene>
<organism evidence="2 3">
    <name type="scientific">Thiohalorhabdus denitrificans</name>
    <dbReference type="NCBI Taxonomy" id="381306"/>
    <lineage>
        <taxon>Bacteria</taxon>
        <taxon>Pseudomonadati</taxon>
        <taxon>Pseudomonadota</taxon>
        <taxon>Gammaproteobacteria</taxon>
        <taxon>Thiohalorhabdales</taxon>
        <taxon>Thiohalorhabdaceae</taxon>
        <taxon>Thiohalorhabdus</taxon>
    </lineage>
</organism>
<protein>
    <submittedName>
        <fullName evidence="2">Probable phosphoglycerate mutase</fullName>
    </submittedName>
</protein>
<dbReference type="PIRSF" id="PIRSF000709">
    <property type="entry name" value="6PFK_2-Ptase"/>
    <property type="match status" value="1"/>
</dbReference>
<dbReference type="GO" id="GO:0016791">
    <property type="term" value="F:phosphatase activity"/>
    <property type="evidence" value="ECO:0007669"/>
    <property type="project" value="TreeGrafter"/>
</dbReference>
<dbReference type="SMART" id="SM00855">
    <property type="entry name" value="PGAM"/>
    <property type="match status" value="1"/>
</dbReference>
<dbReference type="PATRIC" id="fig|381306.5.peg.734"/>
<name>A0A0P9ELM6_9GAMM</name>
<accession>A0A0P9ELM6</accession>
<keyword evidence="3" id="KW-1185">Reference proteome</keyword>
<dbReference type="Pfam" id="PF00300">
    <property type="entry name" value="His_Phos_1"/>
    <property type="match status" value="1"/>
</dbReference>
<evidence type="ECO:0000313" key="2">
    <source>
        <dbReference type="EMBL" id="SCY01440.1"/>
    </source>
</evidence>
<dbReference type="OrthoDB" id="9783269at2"/>
<dbReference type="PANTHER" id="PTHR48100">
    <property type="entry name" value="BROAD-SPECIFICITY PHOSPHATASE YOR283W-RELATED"/>
    <property type="match status" value="1"/>
</dbReference>